<dbReference type="Pfam" id="PF10067">
    <property type="entry name" value="DUF2306"/>
    <property type="match status" value="1"/>
</dbReference>
<dbReference type="Proteomes" id="UP001241758">
    <property type="component" value="Unassembled WGS sequence"/>
</dbReference>
<dbReference type="InterPro" id="IPR018750">
    <property type="entry name" value="DUF2306_membrane"/>
</dbReference>
<feature type="transmembrane region" description="Helical" evidence="1">
    <location>
        <begin position="150"/>
        <end position="172"/>
    </location>
</feature>
<name>A0ABT6WSG7_9ACTN</name>
<dbReference type="EMBL" id="JASCTH010000021">
    <property type="protein sequence ID" value="MDI6102687.1"/>
    <property type="molecule type" value="Genomic_DNA"/>
</dbReference>
<keyword evidence="3" id="KW-1185">Reference proteome</keyword>
<protein>
    <submittedName>
        <fullName evidence="2">DUF2306 domain-containing protein</fullName>
    </submittedName>
</protein>
<feature type="transmembrane region" description="Helical" evidence="1">
    <location>
        <begin position="184"/>
        <end position="201"/>
    </location>
</feature>
<keyword evidence="1" id="KW-0812">Transmembrane</keyword>
<gene>
    <name evidence="2" type="ORF">QLQ12_29115</name>
</gene>
<evidence type="ECO:0000313" key="2">
    <source>
        <dbReference type="EMBL" id="MDI6102687.1"/>
    </source>
</evidence>
<feature type="transmembrane region" description="Helical" evidence="1">
    <location>
        <begin position="118"/>
        <end position="138"/>
    </location>
</feature>
<reference evidence="2 3" key="1">
    <citation type="submission" date="2023-05" db="EMBL/GenBank/DDBJ databases">
        <title>Actinoplanes sp. NEAU-A12 genome sequencing.</title>
        <authorList>
            <person name="Wang Z.-S."/>
        </authorList>
    </citation>
    <scope>NUCLEOTIDE SEQUENCE [LARGE SCALE GENOMIC DNA]</scope>
    <source>
        <strain evidence="2 3">NEAU-A12</strain>
    </source>
</reference>
<evidence type="ECO:0000313" key="3">
    <source>
        <dbReference type="Proteomes" id="UP001241758"/>
    </source>
</evidence>
<keyword evidence="1" id="KW-1133">Transmembrane helix</keyword>
<sequence length="238" mass="25446">MKFSSNWLIPAGLLVLTLVPSAAGTLRLTEMAGAAAVLPDGDRVVQSPVALAVHIVSVIVFGVVGAFQFAPSFRRRHRRWHRVAGRILVPCGLVAAVTGLWLTLFLPPAEVDSVVLSGVRVVVVAYMVVSLILGFTAIRRRDFPAHRAWMIRGYAIGMGAGTQFFTSAVWMAAAGSFTPASRTATMAAAWLINAVAAEWIIRRKTRRKTPRAARPVARQAARPGVAAGSAIDTVRNLG</sequence>
<dbReference type="RefSeq" id="WP_282763756.1">
    <property type="nucleotide sequence ID" value="NZ_JASCTH010000021.1"/>
</dbReference>
<accession>A0ABT6WSG7</accession>
<feature type="transmembrane region" description="Helical" evidence="1">
    <location>
        <begin position="47"/>
        <end position="67"/>
    </location>
</feature>
<proteinExistence type="predicted"/>
<organism evidence="2 3">
    <name type="scientific">Actinoplanes sandaracinus</name>
    <dbReference type="NCBI Taxonomy" id="3045177"/>
    <lineage>
        <taxon>Bacteria</taxon>
        <taxon>Bacillati</taxon>
        <taxon>Actinomycetota</taxon>
        <taxon>Actinomycetes</taxon>
        <taxon>Micromonosporales</taxon>
        <taxon>Micromonosporaceae</taxon>
        <taxon>Actinoplanes</taxon>
    </lineage>
</organism>
<evidence type="ECO:0000256" key="1">
    <source>
        <dbReference type="SAM" id="Phobius"/>
    </source>
</evidence>
<comment type="caution">
    <text evidence="2">The sequence shown here is derived from an EMBL/GenBank/DDBJ whole genome shotgun (WGS) entry which is preliminary data.</text>
</comment>
<feature type="transmembrane region" description="Helical" evidence="1">
    <location>
        <begin position="87"/>
        <end position="106"/>
    </location>
</feature>
<keyword evidence="1" id="KW-0472">Membrane</keyword>